<dbReference type="OrthoDB" id="9765721at2"/>
<evidence type="ECO:0000313" key="3">
    <source>
        <dbReference type="Proteomes" id="UP000190102"/>
    </source>
</evidence>
<feature type="domain" description="Zinc finger/thioredoxin putative" evidence="1">
    <location>
        <begin position="5"/>
        <end position="38"/>
    </location>
</feature>
<dbReference type="EMBL" id="FUWR01000003">
    <property type="protein sequence ID" value="SJZ53541.1"/>
    <property type="molecule type" value="Genomic_DNA"/>
</dbReference>
<dbReference type="RefSeq" id="WP_078789169.1">
    <property type="nucleotide sequence ID" value="NZ_FUWR01000003.1"/>
</dbReference>
<sequence>MAMIRVSCPHCSFSREVLDSQLPDQPVKAHCPKCKKSFDFFKGAVPPAASFEIEHTSA</sequence>
<gene>
    <name evidence="2" type="ORF">SAMN02745119_00882</name>
</gene>
<evidence type="ECO:0000259" key="1">
    <source>
        <dbReference type="Pfam" id="PF13717"/>
    </source>
</evidence>
<dbReference type="Proteomes" id="UP000190102">
    <property type="component" value="Unassembled WGS sequence"/>
</dbReference>
<keyword evidence="3" id="KW-1185">Reference proteome</keyword>
<evidence type="ECO:0000313" key="2">
    <source>
        <dbReference type="EMBL" id="SJZ53541.1"/>
    </source>
</evidence>
<organism evidence="2 3">
    <name type="scientific">Trichlorobacter thiogenes</name>
    <dbReference type="NCBI Taxonomy" id="115783"/>
    <lineage>
        <taxon>Bacteria</taxon>
        <taxon>Pseudomonadati</taxon>
        <taxon>Thermodesulfobacteriota</taxon>
        <taxon>Desulfuromonadia</taxon>
        <taxon>Geobacterales</taxon>
        <taxon>Geobacteraceae</taxon>
        <taxon>Trichlorobacter</taxon>
    </lineage>
</organism>
<protein>
    <submittedName>
        <fullName evidence="2">MJ0042 family finger-like domain-containing protein</fullName>
    </submittedName>
</protein>
<dbReference type="InterPro" id="IPR011723">
    <property type="entry name" value="Znf/thioredoxin_put"/>
</dbReference>
<proteinExistence type="predicted"/>
<dbReference type="Pfam" id="PF13717">
    <property type="entry name" value="Zn_ribbon_4"/>
    <property type="match status" value="1"/>
</dbReference>
<accession>A0A1T4LFZ0</accession>
<dbReference type="AlphaFoldDB" id="A0A1T4LFZ0"/>
<reference evidence="3" key="1">
    <citation type="submission" date="2017-02" db="EMBL/GenBank/DDBJ databases">
        <authorList>
            <person name="Varghese N."/>
            <person name="Submissions S."/>
        </authorList>
    </citation>
    <scope>NUCLEOTIDE SEQUENCE [LARGE SCALE GENOMIC DNA]</scope>
    <source>
        <strain evidence="3">ATCC BAA-34</strain>
    </source>
</reference>
<name>A0A1T4LFZ0_9BACT</name>
<dbReference type="NCBIfam" id="TIGR02098">
    <property type="entry name" value="MJ0042_CXXC"/>
    <property type="match status" value="1"/>
</dbReference>